<evidence type="ECO:0000313" key="2">
    <source>
        <dbReference type="Proteomes" id="UP000325315"/>
    </source>
</evidence>
<keyword evidence="1" id="KW-0695">RNA-directed DNA polymerase</keyword>
<dbReference type="Gene3D" id="3.30.70.270">
    <property type="match status" value="1"/>
</dbReference>
<accession>A0A5B6UVG9</accession>
<dbReference type="PANTHER" id="PTHR24559:SF444">
    <property type="entry name" value="REVERSE TRANSCRIPTASE DOMAIN-CONTAINING PROTEIN"/>
    <property type="match status" value="1"/>
</dbReference>
<dbReference type="SUPFAM" id="SSF56672">
    <property type="entry name" value="DNA/RNA polymerases"/>
    <property type="match status" value="1"/>
</dbReference>
<dbReference type="Gene3D" id="3.10.10.10">
    <property type="entry name" value="HIV Type 1 Reverse Transcriptase, subunit A, domain 1"/>
    <property type="match status" value="1"/>
</dbReference>
<dbReference type="EMBL" id="SMMG02000009">
    <property type="protein sequence ID" value="KAA3461769.1"/>
    <property type="molecule type" value="Genomic_DNA"/>
</dbReference>
<protein>
    <submittedName>
        <fullName evidence="1">RNA-directed DNA polymerase-like protein</fullName>
    </submittedName>
</protein>
<dbReference type="GO" id="GO:0003964">
    <property type="term" value="F:RNA-directed DNA polymerase activity"/>
    <property type="evidence" value="ECO:0007669"/>
    <property type="project" value="UniProtKB-KW"/>
</dbReference>
<reference evidence="2" key="1">
    <citation type="journal article" date="2019" name="Plant Biotechnol. J.">
        <title>Genome sequencing of the Australian wild diploid species Gossypium australe highlights disease resistance and delayed gland morphogenesis.</title>
        <authorList>
            <person name="Cai Y."/>
            <person name="Cai X."/>
            <person name="Wang Q."/>
            <person name="Wang P."/>
            <person name="Zhang Y."/>
            <person name="Cai C."/>
            <person name="Xu Y."/>
            <person name="Wang K."/>
            <person name="Zhou Z."/>
            <person name="Wang C."/>
            <person name="Geng S."/>
            <person name="Li B."/>
            <person name="Dong Q."/>
            <person name="Hou Y."/>
            <person name="Wang H."/>
            <person name="Ai P."/>
            <person name="Liu Z."/>
            <person name="Yi F."/>
            <person name="Sun M."/>
            <person name="An G."/>
            <person name="Cheng J."/>
            <person name="Zhang Y."/>
            <person name="Shi Q."/>
            <person name="Xie Y."/>
            <person name="Shi X."/>
            <person name="Chang Y."/>
            <person name="Huang F."/>
            <person name="Chen Y."/>
            <person name="Hong S."/>
            <person name="Mi L."/>
            <person name="Sun Q."/>
            <person name="Zhang L."/>
            <person name="Zhou B."/>
            <person name="Peng R."/>
            <person name="Zhang X."/>
            <person name="Liu F."/>
        </authorList>
    </citation>
    <scope>NUCLEOTIDE SEQUENCE [LARGE SCALE GENOMIC DNA]</scope>
    <source>
        <strain evidence="2">cv. PA1801</strain>
    </source>
</reference>
<dbReference type="InterPro" id="IPR043128">
    <property type="entry name" value="Rev_trsase/Diguanyl_cyclase"/>
</dbReference>
<dbReference type="InterPro" id="IPR053134">
    <property type="entry name" value="RNA-dir_DNA_polymerase"/>
</dbReference>
<keyword evidence="1" id="KW-0548">Nucleotidyltransferase</keyword>
<keyword evidence="2" id="KW-1185">Reference proteome</keyword>
<keyword evidence="1" id="KW-0808">Transferase</keyword>
<proteinExistence type="predicted"/>
<name>A0A5B6UVG9_9ROSI</name>
<dbReference type="Proteomes" id="UP000325315">
    <property type="component" value="Unassembled WGS sequence"/>
</dbReference>
<sequence length="68" mass="8109">MDRNDLRSGYYQLCIKEPDVPKIASKTRYSHYEFLVMSFGLTNDPAAFKDLMNRVFQPHLDRFIVVFY</sequence>
<organism evidence="1 2">
    <name type="scientific">Gossypium australe</name>
    <dbReference type="NCBI Taxonomy" id="47621"/>
    <lineage>
        <taxon>Eukaryota</taxon>
        <taxon>Viridiplantae</taxon>
        <taxon>Streptophyta</taxon>
        <taxon>Embryophyta</taxon>
        <taxon>Tracheophyta</taxon>
        <taxon>Spermatophyta</taxon>
        <taxon>Magnoliopsida</taxon>
        <taxon>eudicotyledons</taxon>
        <taxon>Gunneridae</taxon>
        <taxon>Pentapetalae</taxon>
        <taxon>rosids</taxon>
        <taxon>malvids</taxon>
        <taxon>Malvales</taxon>
        <taxon>Malvaceae</taxon>
        <taxon>Malvoideae</taxon>
        <taxon>Gossypium</taxon>
    </lineage>
</organism>
<dbReference type="InterPro" id="IPR043502">
    <property type="entry name" value="DNA/RNA_pol_sf"/>
</dbReference>
<gene>
    <name evidence="1" type="ORF">EPI10_028317</name>
</gene>
<dbReference type="AlphaFoldDB" id="A0A5B6UVG9"/>
<dbReference type="PANTHER" id="PTHR24559">
    <property type="entry name" value="TRANSPOSON TY3-I GAG-POL POLYPROTEIN"/>
    <property type="match status" value="1"/>
</dbReference>
<comment type="caution">
    <text evidence="1">The sequence shown here is derived from an EMBL/GenBank/DDBJ whole genome shotgun (WGS) entry which is preliminary data.</text>
</comment>
<evidence type="ECO:0000313" key="1">
    <source>
        <dbReference type="EMBL" id="KAA3461769.1"/>
    </source>
</evidence>
<dbReference type="OrthoDB" id="1701144at2759"/>